<feature type="transmembrane region" description="Helical" evidence="1">
    <location>
        <begin position="21"/>
        <end position="43"/>
    </location>
</feature>
<keyword evidence="1" id="KW-0812">Transmembrane</keyword>
<keyword evidence="1" id="KW-1133">Transmembrane helix</keyword>
<dbReference type="AlphaFoldDB" id="A0A0A8ZXL5"/>
<organism evidence="2">
    <name type="scientific">Arundo donax</name>
    <name type="common">Giant reed</name>
    <name type="synonym">Donax arundinaceus</name>
    <dbReference type="NCBI Taxonomy" id="35708"/>
    <lineage>
        <taxon>Eukaryota</taxon>
        <taxon>Viridiplantae</taxon>
        <taxon>Streptophyta</taxon>
        <taxon>Embryophyta</taxon>
        <taxon>Tracheophyta</taxon>
        <taxon>Spermatophyta</taxon>
        <taxon>Magnoliopsida</taxon>
        <taxon>Liliopsida</taxon>
        <taxon>Poales</taxon>
        <taxon>Poaceae</taxon>
        <taxon>PACMAD clade</taxon>
        <taxon>Arundinoideae</taxon>
        <taxon>Arundineae</taxon>
        <taxon>Arundo</taxon>
    </lineage>
</organism>
<keyword evidence="1" id="KW-0472">Membrane</keyword>
<proteinExistence type="predicted"/>
<accession>A0A0A8ZXL5</accession>
<protein>
    <submittedName>
        <fullName evidence="2">Uncharacterized protein</fullName>
    </submittedName>
</protein>
<evidence type="ECO:0000313" key="2">
    <source>
        <dbReference type="EMBL" id="JAD43561.1"/>
    </source>
</evidence>
<evidence type="ECO:0000256" key="1">
    <source>
        <dbReference type="SAM" id="Phobius"/>
    </source>
</evidence>
<dbReference type="EMBL" id="GBRH01254334">
    <property type="protein sequence ID" value="JAD43561.1"/>
    <property type="molecule type" value="Transcribed_RNA"/>
</dbReference>
<reference evidence="2" key="1">
    <citation type="submission" date="2014-09" db="EMBL/GenBank/DDBJ databases">
        <authorList>
            <person name="Magalhaes I.L.F."/>
            <person name="Oliveira U."/>
            <person name="Santos F.R."/>
            <person name="Vidigal T.H.D.A."/>
            <person name="Brescovit A.D."/>
            <person name="Santos A.J."/>
        </authorList>
    </citation>
    <scope>NUCLEOTIDE SEQUENCE</scope>
    <source>
        <tissue evidence="2">Shoot tissue taken approximately 20 cm above the soil surface</tissue>
    </source>
</reference>
<sequence length="46" mass="5161">MMDRLFLHCQNKILISKLACAFPLSLKLLDMMHIGFVAVLWALGGT</sequence>
<name>A0A0A8ZXL5_ARUDO</name>
<reference evidence="2" key="2">
    <citation type="journal article" date="2015" name="Data Brief">
        <title>Shoot transcriptome of the giant reed, Arundo donax.</title>
        <authorList>
            <person name="Barrero R.A."/>
            <person name="Guerrero F.D."/>
            <person name="Moolhuijzen P."/>
            <person name="Goolsby J.A."/>
            <person name="Tidwell J."/>
            <person name="Bellgard S.E."/>
            <person name="Bellgard M.I."/>
        </authorList>
    </citation>
    <scope>NUCLEOTIDE SEQUENCE</scope>
    <source>
        <tissue evidence="2">Shoot tissue taken approximately 20 cm above the soil surface</tissue>
    </source>
</reference>